<reference evidence="1 2" key="1">
    <citation type="submission" date="2019-05" db="EMBL/GenBank/DDBJ databases">
        <title>Another draft genome of Portunus trituberculatus and its Hox gene families provides insights of decapod evolution.</title>
        <authorList>
            <person name="Jeong J.-H."/>
            <person name="Song I."/>
            <person name="Kim S."/>
            <person name="Choi T."/>
            <person name="Kim D."/>
            <person name="Ryu S."/>
            <person name="Kim W."/>
        </authorList>
    </citation>
    <scope>NUCLEOTIDE SEQUENCE [LARGE SCALE GENOMIC DNA]</scope>
    <source>
        <tissue evidence="1">Muscle</tissue>
    </source>
</reference>
<gene>
    <name evidence="1" type="ORF">E2C01_076026</name>
</gene>
<comment type="caution">
    <text evidence="1">The sequence shown here is derived from an EMBL/GenBank/DDBJ whole genome shotgun (WGS) entry which is preliminary data.</text>
</comment>
<organism evidence="1 2">
    <name type="scientific">Portunus trituberculatus</name>
    <name type="common">Swimming crab</name>
    <name type="synonym">Neptunus trituberculatus</name>
    <dbReference type="NCBI Taxonomy" id="210409"/>
    <lineage>
        <taxon>Eukaryota</taxon>
        <taxon>Metazoa</taxon>
        <taxon>Ecdysozoa</taxon>
        <taxon>Arthropoda</taxon>
        <taxon>Crustacea</taxon>
        <taxon>Multicrustacea</taxon>
        <taxon>Malacostraca</taxon>
        <taxon>Eumalacostraca</taxon>
        <taxon>Eucarida</taxon>
        <taxon>Decapoda</taxon>
        <taxon>Pleocyemata</taxon>
        <taxon>Brachyura</taxon>
        <taxon>Eubrachyura</taxon>
        <taxon>Portunoidea</taxon>
        <taxon>Portunidae</taxon>
        <taxon>Portuninae</taxon>
        <taxon>Portunus</taxon>
    </lineage>
</organism>
<proteinExistence type="predicted"/>
<dbReference type="Proteomes" id="UP000324222">
    <property type="component" value="Unassembled WGS sequence"/>
</dbReference>
<evidence type="ECO:0000313" key="1">
    <source>
        <dbReference type="EMBL" id="MPC81411.1"/>
    </source>
</evidence>
<dbReference type="EMBL" id="VSRR010056892">
    <property type="protein sequence ID" value="MPC81411.1"/>
    <property type="molecule type" value="Genomic_DNA"/>
</dbReference>
<keyword evidence="2" id="KW-1185">Reference proteome</keyword>
<accession>A0A5B7I7N6</accession>
<name>A0A5B7I7N6_PORTR</name>
<protein>
    <submittedName>
        <fullName evidence="1">Uncharacterized protein</fullName>
    </submittedName>
</protein>
<evidence type="ECO:0000313" key="2">
    <source>
        <dbReference type="Proteomes" id="UP000324222"/>
    </source>
</evidence>
<sequence length="79" mass="9091">MRREEMSSAMMAALMSEEETMTVSCVRMCFSAPRNQCRVGEPRHDRRMFTASRLHSCRDGDGSCMPLRESCVTLRQREA</sequence>
<dbReference type="AlphaFoldDB" id="A0A5B7I7N6"/>